<dbReference type="PATRIC" id="fig|246196.56.peg.1073"/>
<reference evidence="1 2" key="2">
    <citation type="journal article" date="2009" name="Genome Res.">
        <title>Ortho-proteogenomics: multiple proteomes investigation through orthology and a new MS-based protocol.</title>
        <authorList>
            <person name="Gallien S."/>
            <person name="Perrodou E."/>
            <person name="Carapito C."/>
            <person name="Deshayes C."/>
            <person name="Reyrat J.M."/>
            <person name="Van Dorsselaer A."/>
            <person name="Poch O."/>
            <person name="Schaeffer C."/>
            <person name="Lecompte O."/>
        </authorList>
    </citation>
    <scope>NUCLEOTIDE SEQUENCE [LARGE SCALE GENOMIC DNA]</scope>
    <source>
        <strain evidence="2">ATCC 700084 / mc(2)155</strain>
    </source>
</reference>
<dbReference type="PROSITE" id="PS51257">
    <property type="entry name" value="PROKAR_LIPOPROTEIN"/>
    <property type="match status" value="1"/>
</dbReference>
<dbReference type="Proteomes" id="UP000006158">
    <property type="component" value="Chromosome"/>
</dbReference>
<dbReference type="EMBL" id="CP001663">
    <property type="protein sequence ID" value="AFP37524.1"/>
    <property type="molecule type" value="Genomic_DNA"/>
</dbReference>
<gene>
    <name evidence="1" type="ordered locus">MSMEI_1044</name>
</gene>
<sequence length="104" mass="11119">MMRIAHQRTERASMKRTAGVLFSGLVAGFMIVGCSPAVTGGDTTCEDFLGQDEKTQDDAVAKMLKDEKGTDAAQLEITGTRVAVQAFCQTAGKQDSKIKEAPHL</sequence>
<accession>I7G4Q7</accession>
<evidence type="ECO:0000313" key="1">
    <source>
        <dbReference type="EMBL" id="AFP37524.1"/>
    </source>
</evidence>
<organism evidence="1 2">
    <name type="scientific">Mycolicibacterium smegmatis (strain ATCC 700084 / mc(2)155)</name>
    <name type="common">Mycobacterium smegmatis</name>
    <dbReference type="NCBI Taxonomy" id="246196"/>
    <lineage>
        <taxon>Bacteria</taxon>
        <taxon>Bacillati</taxon>
        <taxon>Actinomycetota</taxon>
        <taxon>Actinomycetes</taxon>
        <taxon>Mycobacteriales</taxon>
        <taxon>Mycobacteriaceae</taxon>
        <taxon>Mycolicibacterium</taxon>
    </lineage>
</organism>
<protein>
    <recommendedName>
        <fullName evidence="3">Acid stress chaperone HdeA</fullName>
    </recommendedName>
</protein>
<proteinExistence type="predicted"/>
<evidence type="ECO:0000313" key="2">
    <source>
        <dbReference type="Proteomes" id="UP000006158"/>
    </source>
</evidence>
<evidence type="ECO:0008006" key="3">
    <source>
        <dbReference type="Google" id="ProtNLM"/>
    </source>
</evidence>
<dbReference type="AlphaFoldDB" id="I7G4Q7"/>
<name>I7G4Q7_MYCS2</name>
<reference evidence="1 2" key="1">
    <citation type="journal article" date="2007" name="Genome Biol.">
        <title>Interrupted coding sequences in Mycobacterium smegmatis: authentic mutations or sequencing errors?</title>
        <authorList>
            <person name="Deshayes C."/>
            <person name="Perrodou E."/>
            <person name="Gallien S."/>
            <person name="Euphrasie D."/>
            <person name="Schaeffer C."/>
            <person name="Van-Dorsselaer A."/>
            <person name="Poch O."/>
            <person name="Lecompte O."/>
            <person name="Reyrat J.M."/>
        </authorList>
    </citation>
    <scope>NUCLEOTIDE SEQUENCE [LARGE SCALE GENOMIC DNA]</scope>
    <source>
        <strain evidence="2">ATCC 700084 / mc(2)155</strain>
    </source>
</reference>
<dbReference type="KEGG" id="msg:MSMEI_1044"/>